<dbReference type="KEGG" id="fmr:Fuma_04231"/>
<gene>
    <name evidence="4" type="primary">yycF</name>
    <name evidence="4" type="ORF">Fuma_04231</name>
</gene>
<proteinExistence type="predicted"/>
<dbReference type="STRING" id="1891926.Fuma_04231"/>
<dbReference type="SUPFAM" id="SSF52172">
    <property type="entry name" value="CheY-like"/>
    <property type="match status" value="1"/>
</dbReference>
<dbReference type="AlphaFoldDB" id="A0A1P8WKL9"/>
<organism evidence="4 5">
    <name type="scientific">Fuerstiella marisgermanici</name>
    <dbReference type="NCBI Taxonomy" id="1891926"/>
    <lineage>
        <taxon>Bacteria</taxon>
        <taxon>Pseudomonadati</taxon>
        <taxon>Planctomycetota</taxon>
        <taxon>Planctomycetia</taxon>
        <taxon>Planctomycetales</taxon>
        <taxon>Planctomycetaceae</taxon>
        <taxon>Fuerstiella</taxon>
    </lineage>
</organism>
<dbReference type="Proteomes" id="UP000187735">
    <property type="component" value="Chromosome"/>
</dbReference>
<feature type="modified residue" description="4-aspartylphosphate" evidence="2">
    <location>
        <position position="54"/>
    </location>
</feature>
<keyword evidence="1 2" id="KW-0597">Phosphoprotein</keyword>
<evidence type="ECO:0000256" key="1">
    <source>
        <dbReference type="ARBA" id="ARBA00022553"/>
    </source>
</evidence>
<keyword evidence="5" id="KW-1185">Reference proteome</keyword>
<dbReference type="EMBL" id="CP017641">
    <property type="protein sequence ID" value="APZ94599.1"/>
    <property type="molecule type" value="Genomic_DNA"/>
</dbReference>
<evidence type="ECO:0000313" key="5">
    <source>
        <dbReference type="Proteomes" id="UP000187735"/>
    </source>
</evidence>
<dbReference type="InterPro" id="IPR025497">
    <property type="entry name" value="PatA-like_N"/>
</dbReference>
<dbReference type="InterPro" id="IPR001789">
    <property type="entry name" value="Sig_transdc_resp-reg_receiver"/>
</dbReference>
<dbReference type="Gene3D" id="3.40.50.2300">
    <property type="match status" value="1"/>
</dbReference>
<dbReference type="OrthoDB" id="236568at2"/>
<reference evidence="4 5" key="1">
    <citation type="journal article" date="2016" name="Front. Microbiol.">
        <title>Fuerstia marisgermanicae gen. nov., sp. nov., an Unusual Member of the Phylum Planctomycetes from the German Wadden Sea.</title>
        <authorList>
            <person name="Kohn T."/>
            <person name="Heuer A."/>
            <person name="Jogler M."/>
            <person name="Vollmers J."/>
            <person name="Boedeker C."/>
            <person name="Bunk B."/>
            <person name="Rast P."/>
            <person name="Borchert D."/>
            <person name="Glockner I."/>
            <person name="Freese H.M."/>
            <person name="Klenk H.P."/>
            <person name="Overmann J."/>
            <person name="Kaster A.K."/>
            <person name="Rohde M."/>
            <person name="Wiegand S."/>
            <person name="Jogler C."/>
        </authorList>
    </citation>
    <scope>NUCLEOTIDE SEQUENCE [LARGE SCALE GENOMIC DNA]</scope>
    <source>
        <strain evidence="4 5">NH11</strain>
    </source>
</reference>
<dbReference type="Pfam" id="PF14332">
    <property type="entry name" value="DUF4388"/>
    <property type="match status" value="1"/>
</dbReference>
<dbReference type="RefSeq" id="WP_077025874.1">
    <property type="nucleotide sequence ID" value="NZ_CP017641.1"/>
</dbReference>
<dbReference type="InterPro" id="IPR011006">
    <property type="entry name" value="CheY-like_superfamily"/>
</dbReference>
<dbReference type="Pfam" id="PF00072">
    <property type="entry name" value="Response_reg"/>
    <property type="match status" value="1"/>
</dbReference>
<evidence type="ECO:0000313" key="4">
    <source>
        <dbReference type="EMBL" id="APZ94599.1"/>
    </source>
</evidence>
<evidence type="ECO:0000256" key="2">
    <source>
        <dbReference type="PROSITE-ProRule" id="PRU00169"/>
    </source>
</evidence>
<dbReference type="GO" id="GO:0000160">
    <property type="term" value="P:phosphorelay signal transduction system"/>
    <property type="evidence" value="ECO:0007669"/>
    <property type="project" value="InterPro"/>
</dbReference>
<dbReference type="PANTHER" id="PTHR44591">
    <property type="entry name" value="STRESS RESPONSE REGULATOR PROTEIN 1"/>
    <property type="match status" value="1"/>
</dbReference>
<dbReference type="InterPro" id="IPR050595">
    <property type="entry name" value="Bact_response_regulator"/>
</dbReference>
<sequence>MSNSTILVIDDSTTIRKMVDSHLSQEGYRVVLAPNGEIGVELASEVQPDLILLDHQLPGTTGIEVCRKIIAKAECSHIPFVVSSTLRKQAYVEYMDVPNVVDSLPKPFTPDLLKMTVANALETGALIVSSQANGTAVPEVVGETEQPALSGDFRWLGLREVIDFLNNGQKDGMLVVETERNRVCFFLGNGRIQGVVSPSFDPAEIAARLPASMKELSPLLQFTMSSGTSTRVDGLVELMDKKMLDPRMLRTLLRHQAAVLTRYCFQNSPQNFSFLPDQTAPSLFAKAAVDSCLAAILVDGAMNDRMDNDETSSPAAAARTGWVRNTLRGQNLDRAGLSAKHVQLLTHLDATPRNSAEIGVRAGLSSAETERVLQGLLLAEWVQTTVLTPNQTLVAFEPDVPGAEVIRGVIEEPKSGWTGNVVRDEFSLQILLKRKSPDAVLVAVQGEAVLDLPEKLRDSEILNGDRRIILVVPEDASQPLAESIQHLPVLRRPYQKSNLESILNSDSMPIDVPAELIRSATATEATLAVTGVN</sequence>
<feature type="domain" description="Response regulatory" evidence="3">
    <location>
        <begin position="5"/>
        <end position="121"/>
    </location>
</feature>
<dbReference type="PROSITE" id="PS50110">
    <property type="entry name" value="RESPONSE_REGULATORY"/>
    <property type="match status" value="1"/>
</dbReference>
<name>A0A1P8WKL9_9PLAN</name>
<accession>A0A1P8WKL9</accession>
<protein>
    <submittedName>
        <fullName evidence="4">Transcriptional regulatory protein YycF</fullName>
    </submittedName>
</protein>
<evidence type="ECO:0000259" key="3">
    <source>
        <dbReference type="PROSITE" id="PS50110"/>
    </source>
</evidence>
<dbReference type="PANTHER" id="PTHR44591:SF3">
    <property type="entry name" value="RESPONSE REGULATORY DOMAIN-CONTAINING PROTEIN"/>
    <property type="match status" value="1"/>
</dbReference>
<dbReference type="SMART" id="SM00448">
    <property type="entry name" value="REC"/>
    <property type="match status" value="1"/>
</dbReference>